<comment type="caution">
    <text evidence="1">The sequence shown here is derived from an EMBL/GenBank/DDBJ whole genome shotgun (WGS) entry which is preliminary data.</text>
</comment>
<proteinExistence type="predicted"/>
<sequence length="240" mass="27483">MSSTEEDNDVAFKVLNKDELPMTVIGESIMKPFGKEHQKYKPNVVVYPTRRITTQVDDNKQERFIKSNGFINPVLEKGSQNLKKNHSNNQTNLNYYNSVTKARNYNSQNNVVSNSFAKTLDAKLKKLQRDEKYRSKRTTDLQNRPLFVTTVKKGQFLEPPPEIASLLGFKIEEQERKDKKKMYEYANKPRVLTKPHNHIRLGHKTRCEAAAKAAALLVASVAGIRNEDKDVNANIMMRSG</sequence>
<name>A0ACB9TDQ0_HOLOL</name>
<reference evidence="1" key="1">
    <citation type="submission" date="2022-04" db="EMBL/GenBank/DDBJ databases">
        <title>Chromosome-scale genome assembly of Holotrichia oblita Faldermann.</title>
        <authorList>
            <person name="Rongchong L."/>
        </authorList>
    </citation>
    <scope>NUCLEOTIDE SEQUENCE</scope>
    <source>
        <strain evidence="1">81SQS9</strain>
    </source>
</reference>
<keyword evidence="1" id="KW-0966">Cell projection</keyword>
<accession>A0ACB9TDQ0</accession>
<dbReference type="EMBL" id="CM043017">
    <property type="protein sequence ID" value="KAI4464976.1"/>
    <property type="molecule type" value="Genomic_DNA"/>
</dbReference>
<keyword evidence="1" id="KW-0282">Flagellum</keyword>
<dbReference type="Proteomes" id="UP001056778">
    <property type="component" value="Chromosome 3"/>
</dbReference>
<keyword evidence="1" id="KW-0969">Cilium</keyword>
<evidence type="ECO:0000313" key="2">
    <source>
        <dbReference type="Proteomes" id="UP001056778"/>
    </source>
</evidence>
<keyword evidence="2" id="KW-1185">Reference proteome</keyword>
<protein>
    <submittedName>
        <fullName evidence="1">Flagellar radial spoke protein 3</fullName>
    </submittedName>
</protein>
<gene>
    <name evidence="1" type="ORF">MML48_3g00018946</name>
</gene>
<evidence type="ECO:0000313" key="1">
    <source>
        <dbReference type="EMBL" id="KAI4464976.1"/>
    </source>
</evidence>
<organism evidence="1 2">
    <name type="scientific">Holotrichia oblita</name>
    <name type="common">Chafer beetle</name>
    <dbReference type="NCBI Taxonomy" id="644536"/>
    <lineage>
        <taxon>Eukaryota</taxon>
        <taxon>Metazoa</taxon>
        <taxon>Ecdysozoa</taxon>
        <taxon>Arthropoda</taxon>
        <taxon>Hexapoda</taxon>
        <taxon>Insecta</taxon>
        <taxon>Pterygota</taxon>
        <taxon>Neoptera</taxon>
        <taxon>Endopterygota</taxon>
        <taxon>Coleoptera</taxon>
        <taxon>Polyphaga</taxon>
        <taxon>Scarabaeiformia</taxon>
        <taxon>Scarabaeidae</taxon>
        <taxon>Melolonthinae</taxon>
        <taxon>Holotrichia</taxon>
    </lineage>
</organism>